<proteinExistence type="predicted"/>
<sequence>MPHRLPPPLLLAALLVLLPLHPKLLVAAAALDAGLLAAEQAAAGSSVFGDGDGGGGSSSGLLQGAAGHRGDGGAEEAAEALMAAQLAAGEPEGRRRLMSLIRAGPLPGLTFPGFPGAGAAAVGAAAAGAGYVITQQDPVAIALRQLSIVAIQAYGTAVTAAIGLAVTALDNRLARYAAYLKREVDALGDSNTPALVDEIQREIRVLVVLRAALKDVQSRLGVYVKFLTSAASAWTAWVYGIQYRFQSANVNFLTSNDPFGVEYARVFFSLSDETKLIALLLKPFITEFNFGQEFFNSLAGILLDAANSERERLTVTPAVALEAPLGTGGNLQPVIARVRQLAQRLGGGGAADSLLAAAQQGRDNIIAALRPPLPGGGSNVAGLWRQARQARQGGGGAGGDGGAAGGMGQSADGLLARMQGLAEGASNAGFFSAQSG</sequence>
<evidence type="ECO:0000313" key="2">
    <source>
        <dbReference type="EMBL" id="KAG2423051.1"/>
    </source>
</evidence>
<dbReference type="AlphaFoldDB" id="A0A835SNB7"/>
<feature type="chain" id="PRO_5032301781" evidence="1">
    <location>
        <begin position="29"/>
        <end position="436"/>
    </location>
</feature>
<feature type="signal peptide" evidence="1">
    <location>
        <begin position="1"/>
        <end position="28"/>
    </location>
</feature>
<gene>
    <name evidence="2" type="ORF">HXX76_015567</name>
</gene>
<dbReference type="OrthoDB" id="543851at2759"/>
<keyword evidence="1" id="KW-0732">Signal</keyword>
<protein>
    <submittedName>
        <fullName evidence="2">Uncharacterized protein</fullName>
    </submittedName>
</protein>
<dbReference type="Proteomes" id="UP000650467">
    <property type="component" value="Unassembled WGS sequence"/>
</dbReference>
<accession>A0A835SNB7</accession>
<keyword evidence="3" id="KW-1185">Reference proteome</keyword>
<evidence type="ECO:0000256" key="1">
    <source>
        <dbReference type="SAM" id="SignalP"/>
    </source>
</evidence>
<name>A0A835SNB7_CHLIN</name>
<dbReference type="EMBL" id="JAEHOC010000087">
    <property type="protein sequence ID" value="KAG2423051.1"/>
    <property type="molecule type" value="Genomic_DNA"/>
</dbReference>
<comment type="caution">
    <text evidence="2">The sequence shown here is derived from an EMBL/GenBank/DDBJ whole genome shotgun (WGS) entry which is preliminary data.</text>
</comment>
<organism evidence="2 3">
    <name type="scientific">Chlamydomonas incerta</name>
    <dbReference type="NCBI Taxonomy" id="51695"/>
    <lineage>
        <taxon>Eukaryota</taxon>
        <taxon>Viridiplantae</taxon>
        <taxon>Chlorophyta</taxon>
        <taxon>core chlorophytes</taxon>
        <taxon>Chlorophyceae</taxon>
        <taxon>CS clade</taxon>
        <taxon>Chlamydomonadales</taxon>
        <taxon>Chlamydomonadaceae</taxon>
        <taxon>Chlamydomonas</taxon>
    </lineage>
</organism>
<evidence type="ECO:0000313" key="3">
    <source>
        <dbReference type="Proteomes" id="UP000650467"/>
    </source>
</evidence>
<reference evidence="2" key="1">
    <citation type="journal article" date="2020" name="bioRxiv">
        <title>Comparative genomics of Chlamydomonas.</title>
        <authorList>
            <person name="Craig R.J."/>
            <person name="Hasan A.R."/>
            <person name="Ness R.W."/>
            <person name="Keightley P.D."/>
        </authorList>
    </citation>
    <scope>NUCLEOTIDE SEQUENCE</scope>
    <source>
        <strain evidence="2">SAG 7.73</strain>
    </source>
</reference>